<feature type="transmembrane region" description="Helical" evidence="2">
    <location>
        <begin position="29"/>
        <end position="50"/>
    </location>
</feature>
<accession>A0A1G7PLY4</accession>
<keyword evidence="2" id="KW-0472">Membrane</keyword>
<name>A0A1G7PLY4_9EURY</name>
<dbReference type="RefSeq" id="WP_188128054.1">
    <property type="nucleotide sequence ID" value="NZ_FNBO01000010.1"/>
</dbReference>
<evidence type="ECO:0000256" key="2">
    <source>
        <dbReference type="SAM" id="Phobius"/>
    </source>
</evidence>
<keyword evidence="2" id="KW-0812">Transmembrane</keyword>
<reference evidence="3 4" key="1">
    <citation type="submission" date="2016-10" db="EMBL/GenBank/DDBJ databases">
        <authorList>
            <person name="Varghese N."/>
            <person name="Submissions S."/>
        </authorList>
    </citation>
    <scope>NUCLEOTIDE SEQUENCE [LARGE SCALE GENOMIC DNA]</scope>
    <source>
        <strain evidence="3 4">CGMCC 1.3527</strain>
    </source>
</reference>
<evidence type="ECO:0000313" key="4">
    <source>
        <dbReference type="Proteomes" id="UP000324020"/>
    </source>
</evidence>
<dbReference type="AlphaFoldDB" id="A0A1G7PLY4"/>
<keyword evidence="4" id="KW-1185">Reference proteome</keyword>
<dbReference type="EMBL" id="FNBO01000010">
    <property type="protein sequence ID" value="SDF87243.1"/>
    <property type="molecule type" value="Genomic_DNA"/>
</dbReference>
<evidence type="ECO:0008006" key="5">
    <source>
        <dbReference type="Google" id="ProtNLM"/>
    </source>
</evidence>
<protein>
    <recommendedName>
        <fullName evidence="5">PGF-CTERM protein</fullName>
    </recommendedName>
</protein>
<gene>
    <name evidence="3" type="ORF">SAMN04488067_11013</name>
</gene>
<keyword evidence="2" id="KW-1133">Transmembrane helix</keyword>
<organism evidence="3 4">
    <name type="scientific">Halorubrum xinjiangense</name>
    <dbReference type="NCBI Taxonomy" id="261291"/>
    <lineage>
        <taxon>Archaea</taxon>
        <taxon>Methanobacteriati</taxon>
        <taxon>Methanobacteriota</taxon>
        <taxon>Stenosarchaea group</taxon>
        <taxon>Halobacteria</taxon>
        <taxon>Halobacteriales</taxon>
        <taxon>Haloferacaceae</taxon>
        <taxon>Halorubrum</taxon>
    </lineage>
</organism>
<proteinExistence type="predicted"/>
<dbReference type="OrthoDB" id="331103at2157"/>
<sequence length="337" mass="34128">MRSKPSIETGEADEADPGRRIVPKRLPAALTLLVAAVALVGVSVSGVALVGTGAATAHGSAEFDTELSTVSEGETAVIVVNSSSVEAFEVTVGDEDEVGYELRATVTPAADGATSLVFDHAEAGGDGKTVTARGDGTVEVDYETSLNDAVAPGDYDVELFVAGGEPTDVGTLVVEDGEDDTGSGGNATGESDAEEGSTEPATVTESDVEGADLLVEPAETEVSVPVDLDDGETVSVRVRSAGDASPRFIVQNETTVEDESATATVDLSEATHGDRATLTVRGNEALDEPVEREVLVVDEEVGVEERDGGLDVETPGFGAVAGGLALLAAALVAGRRG</sequence>
<evidence type="ECO:0000256" key="1">
    <source>
        <dbReference type="SAM" id="MobiDB-lite"/>
    </source>
</evidence>
<dbReference type="Proteomes" id="UP000324020">
    <property type="component" value="Unassembled WGS sequence"/>
</dbReference>
<feature type="region of interest" description="Disordered" evidence="1">
    <location>
        <begin position="173"/>
        <end position="208"/>
    </location>
</feature>
<evidence type="ECO:0000313" key="3">
    <source>
        <dbReference type="EMBL" id="SDF87243.1"/>
    </source>
</evidence>
<dbReference type="NCBIfam" id="NF045517">
    <property type="entry name" value="halo_surf_dom"/>
    <property type="match status" value="1"/>
</dbReference>